<dbReference type="AlphaFoldDB" id="A0A927BI95"/>
<reference evidence="2" key="1">
    <citation type="journal article" date="2020" name="PLoS ONE">
        <title>Isolation and characterization of Streptomyces bacteriophages and Streptomyces strains encoding biosynthetic arsenals: Streptomyces strains and phages for antibiotic discovery.</title>
        <authorList>
            <person name="Montano E.T."/>
            <person name="Nideffer J.F."/>
            <person name="Brumage L."/>
            <person name="Erb M."/>
            <person name="Derman A.I."/>
            <person name="Davis J.P."/>
            <person name="Estrada E."/>
            <person name="Fu S."/>
            <person name="Le D."/>
            <person name="Vuppala A."/>
            <person name="Tran C."/>
            <person name="Luterstein E."/>
            <person name="Lakkaraju S."/>
            <person name="Panchagnula S."/>
            <person name="Ren C."/>
            <person name="Doan J."/>
            <person name="Tran S."/>
            <person name="Soriano J."/>
            <person name="Fujita Y."/>
            <person name="Gutala P."/>
            <person name="Fujii Q."/>
            <person name="Lee M."/>
            <person name="Bui A."/>
            <person name="Villarreal C."/>
            <person name="Shing S.R."/>
            <person name="Kim S."/>
            <person name="Freeman D."/>
            <person name="Racha V."/>
            <person name="Ho A."/>
            <person name="Kumar P."/>
            <person name="Falah K."/>
            <person name="Dawson T."/>
            <person name="Enustun E."/>
            <person name="Prichard A."/>
            <person name="Gomez A."/>
            <person name="Khanna K."/>
            <person name="Trigg S."/>
            <person name="Fernandez L."/>
            <person name="Pogliano K."/>
            <person name="Pogliano J."/>
        </authorList>
    </citation>
    <scope>NUCLEOTIDE SEQUENCE</scope>
    <source>
        <strain evidence="2">QF2</strain>
    </source>
</reference>
<proteinExistence type="predicted"/>
<evidence type="ECO:0000313" key="2">
    <source>
        <dbReference type="EMBL" id="MBD2828148.1"/>
    </source>
</evidence>
<comment type="caution">
    <text evidence="2">The sequence shown here is derived from an EMBL/GenBank/DDBJ whole genome shotgun (WGS) entry which is preliminary data.</text>
</comment>
<accession>A0A927BI95</accession>
<sequence length="155" mass="17390">MSTDALVGVAFLLVILAALGACHLHDQVQKKRNAHRDWQRLEGAAIQADIARRTRKQNTMLAMRRTAKRRSTGGGTDMFHAVSDGAQAGSGLSAVILIGFVIWALSRLDSTSERTKKAQRKREIETIVRNRTSDADLFREVLDDLAKEERTRRHR</sequence>
<evidence type="ECO:0000256" key="1">
    <source>
        <dbReference type="SAM" id="Phobius"/>
    </source>
</evidence>
<gene>
    <name evidence="2" type="ORF">ID875_06960</name>
</gene>
<keyword evidence="1" id="KW-0812">Transmembrane</keyword>
<keyword evidence="1" id="KW-1133">Transmembrane helix</keyword>
<name>A0A927BI95_STRGL</name>
<dbReference type="EMBL" id="JACWUS010000001">
    <property type="protein sequence ID" value="MBD2828148.1"/>
    <property type="molecule type" value="Genomic_DNA"/>
</dbReference>
<feature type="transmembrane region" description="Helical" evidence="1">
    <location>
        <begin position="88"/>
        <end position="106"/>
    </location>
</feature>
<keyword evidence="1" id="KW-0472">Membrane</keyword>
<protein>
    <submittedName>
        <fullName evidence="2">Uncharacterized protein</fullName>
    </submittedName>
</protein>
<organism evidence="2">
    <name type="scientific">Streptomyces globisporus</name>
    <dbReference type="NCBI Taxonomy" id="1908"/>
    <lineage>
        <taxon>Bacteria</taxon>
        <taxon>Bacillati</taxon>
        <taxon>Actinomycetota</taxon>
        <taxon>Actinomycetes</taxon>
        <taxon>Kitasatosporales</taxon>
        <taxon>Streptomycetaceae</taxon>
        <taxon>Streptomyces</taxon>
    </lineage>
</organism>